<keyword evidence="4" id="KW-0378">Hydrolase</keyword>
<dbReference type="Gene3D" id="3.40.50.200">
    <property type="entry name" value="Peptidase S8/S53 domain"/>
    <property type="match status" value="2"/>
</dbReference>
<evidence type="ECO:0000256" key="2">
    <source>
        <dbReference type="ARBA" id="ARBA00022670"/>
    </source>
</evidence>
<feature type="domain" description="Peptidase S8/S53" evidence="8">
    <location>
        <begin position="163"/>
        <end position="223"/>
    </location>
</feature>
<dbReference type="PANTHER" id="PTHR43806:SF58">
    <property type="entry name" value="ALKALINE PROTEASE 1-RELATED"/>
    <property type="match status" value="1"/>
</dbReference>
<comment type="similarity">
    <text evidence="1 6">Belongs to the peptidase S8 family.</text>
</comment>
<sequence>MAILKIFTAIIIALSLGAAAPAQGNAPSPLEDAYIVTLKQGISSRHVESHVNWARAMHDASLGRRALDLPGVEKTYDLGTFHAYSGSFNQDTIRKITDSPELIPLASIAQTNPPWALSTMSSRSPGLEPYRYEETAGKDMLAYVIDSGIHANHAESGRRAALGFNADGPSVVDIFAPGVHVMATDTSSGKATRVLSDTSLAAPHITGLALCLIAAENIKTPAEL</sequence>
<dbReference type="InterPro" id="IPR023827">
    <property type="entry name" value="Peptidase_S8_Asp-AS"/>
</dbReference>
<accession>A0A0B4GQR6</accession>
<dbReference type="GO" id="GO:0005576">
    <property type="term" value="C:extracellular region"/>
    <property type="evidence" value="ECO:0007669"/>
    <property type="project" value="UniProtKB-ARBA"/>
</dbReference>
<feature type="signal peptide" evidence="7">
    <location>
        <begin position="1"/>
        <end position="19"/>
    </location>
</feature>
<evidence type="ECO:0000256" key="6">
    <source>
        <dbReference type="PROSITE-ProRule" id="PRU01240"/>
    </source>
</evidence>
<evidence type="ECO:0000313" key="10">
    <source>
        <dbReference type="EMBL" id="KID89630.1"/>
    </source>
</evidence>
<gene>
    <name evidence="10" type="ORF">MGU_03677</name>
</gene>
<feature type="domain" description="Inhibitor I9" evidence="9">
    <location>
        <begin position="34"/>
        <end position="101"/>
    </location>
</feature>
<dbReference type="Pfam" id="PF00082">
    <property type="entry name" value="Peptidase_S8"/>
    <property type="match status" value="1"/>
</dbReference>
<dbReference type="Pfam" id="PF05922">
    <property type="entry name" value="Inhibitor_I9"/>
    <property type="match status" value="1"/>
</dbReference>
<evidence type="ECO:0000313" key="11">
    <source>
        <dbReference type="Proteomes" id="UP000031192"/>
    </source>
</evidence>
<evidence type="ECO:0000256" key="1">
    <source>
        <dbReference type="ARBA" id="ARBA00011073"/>
    </source>
</evidence>
<keyword evidence="2" id="KW-0645">Protease</keyword>
<dbReference type="InterPro" id="IPR050131">
    <property type="entry name" value="Peptidase_S8_subtilisin-like"/>
</dbReference>
<keyword evidence="5" id="KW-0720">Serine protease</keyword>
<dbReference type="PROSITE" id="PS51892">
    <property type="entry name" value="SUBTILASE"/>
    <property type="match status" value="1"/>
</dbReference>
<dbReference type="GO" id="GO:0004252">
    <property type="term" value="F:serine-type endopeptidase activity"/>
    <property type="evidence" value="ECO:0007669"/>
    <property type="project" value="InterPro"/>
</dbReference>
<dbReference type="SUPFAM" id="SSF52743">
    <property type="entry name" value="Subtilisin-like"/>
    <property type="match status" value="2"/>
</dbReference>
<dbReference type="GO" id="GO:0006508">
    <property type="term" value="P:proteolysis"/>
    <property type="evidence" value="ECO:0007669"/>
    <property type="project" value="UniProtKB-KW"/>
</dbReference>
<evidence type="ECO:0000256" key="4">
    <source>
        <dbReference type="ARBA" id="ARBA00022801"/>
    </source>
</evidence>
<dbReference type="PROSITE" id="PS00136">
    <property type="entry name" value="SUBTILASE_ASP"/>
    <property type="match status" value="1"/>
</dbReference>
<dbReference type="HOGENOM" id="CLU_107682_0_0_1"/>
<keyword evidence="3 7" id="KW-0732">Signal</keyword>
<dbReference type="EMBL" id="AZNH01000008">
    <property type="protein sequence ID" value="KID89630.1"/>
    <property type="molecule type" value="Genomic_DNA"/>
</dbReference>
<dbReference type="AlphaFoldDB" id="A0A0B4GQR6"/>
<dbReference type="InterPro" id="IPR010259">
    <property type="entry name" value="S8pro/Inhibitor_I9"/>
</dbReference>
<evidence type="ECO:0000256" key="5">
    <source>
        <dbReference type="ARBA" id="ARBA00022825"/>
    </source>
</evidence>
<feature type="chain" id="PRO_5002092017" evidence="7">
    <location>
        <begin position="20"/>
        <end position="224"/>
    </location>
</feature>
<dbReference type="PANTHER" id="PTHR43806">
    <property type="entry name" value="PEPTIDASE S8"/>
    <property type="match status" value="1"/>
</dbReference>
<reference evidence="10 11" key="1">
    <citation type="journal article" date="2014" name="Proc. Natl. Acad. Sci. U.S.A.">
        <title>Trajectory and genomic determinants of fungal-pathogen speciation and host adaptation.</title>
        <authorList>
            <person name="Hu X."/>
            <person name="Xiao G."/>
            <person name="Zheng P."/>
            <person name="Shang Y."/>
            <person name="Su Y."/>
            <person name="Zhang X."/>
            <person name="Liu X."/>
            <person name="Zhan S."/>
            <person name="St Leger R.J."/>
            <person name="Wang C."/>
        </authorList>
    </citation>
    <scope>NUCLEOTIDE SEQUENCE [LARGE SCALE GENOMIC DNA]</scope>
    <source>
        <strain evidence="10 11">ARSEF 977</strain>
    </source>
</reference>
<dbReference type="InterPro" id="IPR036852">
    <property type="entry name" value="Peptidase_S8/S53_dom_sf"/>
</dbReference>
<comment type="caution">
    <text evidence="10">The sequence shown here is derived from an EMBL/GenBank/DDBJ whole genome shotgun (WGS) entry which is preliminary data.</text>
</comment>
<keyword evidence="11" id="KW-1185">Reference proteome</keyword>
<evidence type="ECO:0000256" key="7">
    <source>
        <dbReference type="SAM" id="SignalP"/>
    </source>
</evidence>
<evidence type="ECO:0000256" key="3">
    <source>
        <dbReference type="ARBA" id="ARBA00022729"/>
    </source>
</evidence>
<dbReference type="SUPFAM" id="SSF54897">
    <property type="entry name" value="Protease propeptides/inhibitors"/>
    <property type="match status" value="1"/>
</dbReference>
<evidence type="ECO:0000259" key="8">
    <source>
        <dbReference type="Pfam" id="PF00082"/>
    </source>
</evidence>
<dbReference type="InterPro" id="IPR000209">
    <property type="entry name" value="Peptidase_S8/S53_dom"/>
</dbReference>
<proteinExistence type="inferred from homology"/>
<dbReference type="Proteomes" id="UP000031192">
    <property type="component" value="Unassembled WGS sequence"/>
</dbReference>
<name>A0A0B4GQR6_METGA</name>
<evidence type="ECO:0000259" key="9">
    <source>
        <dbReference type="Pfam" id="PF05922"/>
    </source>
</evidence>
<organism evidence="10 11">
    <name type="scientific">Metarhizium guizhouense (strain ARSEF 977)</name>
    <dbReference type="NCBI Taxonomy" id="1276136"/>
    <lineage>
        <taxon>Eukaryota</taxon>
        <taxon>Fungi</taxon>
        <taxon>Dikarya</taxon>
        <taxon>Ascomycota</taxon>
        <taxon>Pezizomycotina</taxon>
        <taxon>Sordariomycetes</taxon>
        <taxon>Hypocreomycetidae</taxon>
        <taxon>Hypocreales</taxon>
        <taxon>Clavicipitaceae</taxon>
        <taxon>Metarhizium</taxon>
    </lineage>
</organism>
<comment type="caution">
    <text evidence="6">Lacks conserved residue(s) required for the propagation of feature annotation.</text>
</comment>
<protein>
    <submittedName>
        <fullName evidence="10">Subtilisin-like protease</fullName>
    </submittedName>
</protein>